<dbReference type="OrthoDB" id="9812722at2"/>
<proteinExistence type="predicted"/>
<dbReference type="InParanoid" id="A0A2G4YV28"/>
<keyword evidence="3" id="KW-1185">Reference proteome</keyword>
<sequence length="210" mass="21424">MVSGVSAVQPHFFSPPAKKPAEATAAPDKNKPAEQGPTTEATLGELTEEEKILVEKLKKTDQEVKAHEQAHKNAGGQYAGSASFTYQSGPDGKRYAVGGEVPIDISPVAGDPRATIAKMSVIIAAALAPAQPSGQDRSVAAQASAARAEAQAELNAAPEEGAVPEDGAEEDSGSAVATGRVNSSGLAAYQVSSQAQSPETTSGRILNFIS</sequence>
<evidence type="ECO:0008006" key="4">
    <source>
        <dbReference type="Google" id="ProtNLM"/>
    </source>
</evidence>
<dbReference type="AlphaFoldDB" id="A0A2G4YV28"/>
<gene>
    <name evidence="2" type="ORF">CRD36_05775</name>
</gene>
<dbReference type="RefSeq" id="WP_099471759.1">
    <property type="nucleotide sequence ID" value="NZ_CP041025.1"/>
</dbReference>
<feature type="region of interest" description="Disordered" evidence="1">
    <location>
        <begin position="1"/>
        <end position="49"/>
    </location>
</feature>
<name>A0A2G4YV28_9PROT</name>
<comment type="caution">
    <text evidence="2">The sequence shown here is derived from an EMBL/GenBank/DDBJ whole genome shotgun (WGS) entry which is preliminary data.</text>
</comment>
<evidence type="ECO:0000313" key="2">
    <source>
        <dbReference type="EMBL" id="PHZ86175.1"/>
    </source>
</evidence>
<dbReference type="InterPro" id="IPR021973">
    <property type="entry name" value="SprA-related"/>
</dbReference>
<feature type="compositionally biased region" description="Polar residues" evidence="1">
    <location>
        <begin position="180"/>
        <end position="210"/>
    </location>
</feature>
<evidence type="ECO:0000256" key="1">
    <source>
        <dbReference type="SAM" id="MobiDB-lite"/>
    </source>
</evidence>
<feature type="compositionally biased region" description="Low complexity" evidence="1">
    <location>
        <begin position="140"/>
        <end position="160"/>
    </location>
</feature>
<dbReference type="Proteomes" id="UP000229730">
    <property type="component" value="Unassembled WGS sequence"/>
</dbReference>
<evidence type="ECO:0000313" key="3">
    <source>
        <dbReference type="Proteomes" id="UP000229730"/>
    </source>
</evidence>
<dbReference type="EMBL" id="PDEM01000009">
    <property type="protein sequence ID" value="PHZ86175.1"/>
    <property type="molecule type" value="Genomic_DNA"/>
</dbReference>
<accession>A0A2G4YV28</accession>
<feature type="compositionally biased region" description="Acidic residues" evidence="1">
    <location>
        <begin position="162"/>
        <end position="172"/>
    </location>
</feature>
<dbReference type="Pfam" id="PF12118">
    <property type="entry name" value="SprA-related"/>
    <property type="match status" value="1"/>
</dbReference>
<protein>
    <recommendedName>
        <fullName evidence="4">SprA-related family protein</fullName>
    </recommendedName>
</protein>
<organism evidence="2 3">
    <name type="scientific">Paremcibacter congregatus</name>
    <dbReference type="NCBI Taxonomy" id="2043170"/>
    <lineage>
        <taxon>Bacteria</taxon>
        <taxon>Pseudomonadati</taxon>
        <taxon>Pseudomonadota</taxon>
        <taxon>Alphaproteobacteria</taxon>
        <taxon>Emcibacterales</taxon>
        <taxon>Emcibacteraceae</taxon>
        <taxon>Paremcibacter</taxon>
    </lineage>
</organism>
<reference evidence="2 3" key="1">
    <citation type="submission" date="2017-10" db="EMBL/GenBank/DDBJ databases">
        <title>Frigbacter circumglobatus gen. nov. sp. nov., isolated from sediment cultured in situ.</title>
        <authorList>
            <person name="Zhao Z."/>
        </authorList>
    </citation>
    <scope>NUCLEOTIDE SEQUENCE [LARGE SCALE GENOMIC DNA]</scope>
    <source>
        <strain evidence="2 3">ZYL</strain>
    </source>
</reference>
<feature type="region of interest" description="Disordered" evidence="1">
    <location>
        <begin position="132"/>
        <end position="210"/>
    </location>
</feature>